<dbReference type="PANTHER" id="PTHR30098:SF2">
    <property type="entry name" value="LEUCYL_PHENYLALANYL-TRNA--PROTEIN TRANSFERASE"/>
    <property type="match status" value="1"/>
</dbReference>
<accession>A0A2C9CWD0</accession>
<comment type="subcellular location">
    <subcellularLocation>
        <location evidence="4">Cytoplasm</location>
    </subcellularLocation>
</comment>
<comment type="function">
    <text evidence="4">Functions in the N-end rule pathway of protein degradation where it conjugates Leu, Phe and, less efficiently, Met from aminoacyl-tRNAs to the N-termini of proteins containing an N-terminal arginine or lysine.</text>
</comment>
<keyword evidence="1 4" id="KW-0963">Cytoplasm</keyword>
<sequence>MPRDETEITPELLLNAYAAGVFPMAEHRGGHTQWIDPRRRGIIPLDRLHVSKSLKKRIRRGEFEVRVDTAFEQVMQNCANRDETWINDEIFNLYVELHHLQQAHSIEYWKDGQLQGGLYGIRLGSAFFGESMFSTSPDASKIALVWLTARLRAGQFTLLDTQFITDHLATMGGIEIGRSAYHRRLNYAMQQLADWNALPLNATADEVLALTAALPVVR</sequence>
<dbReference type="InterPro" id="IPR004616">
    <property type="entry name" value="Leu/Phe-tRNA_Trfase"/>
</dbReference>
<dbReference type="NCBIfam" id="TIGR00667">
    <property type="entry name" value="aat"/>
    <property type="match status" value="1"/>
</dbReference>
<dbReference type="GO" id="GO:0008914">
    <property type="term" value="F:leucyl-tRNA--protein transferase activity"/>
    <property type="evidence" value="ECO:0007669"/>
    <property type="project" value="UniProtKB-UniRule"/>
</dbReference>
<organism evidence="5 6">
    <name type="scientific">Pontivivens marinum</name>
    <dbReference type="NCBI Taxonomy" id="1690039"/>
    <lineage>
        <taxon>Bacteria</taxon>
        <taxon>Pseudomonadati</taxon>
        <taxon>Pseudomonadota</taxon>
        <taxon>Alphaproteobacteria</taxon>
        <taxon>Rhodobacterales</taxon>
        <taxon>Paracoccaceae</taxon>
        <taxon>Pontivivens</taxon>
    </lineage>
</organism>
<evidence type="ECO:0000256" key="3">
    <source>
        <dbReference type="ARBA" id="ARBA00023315"/>
    </source>
</evidence>
<dbReference type="AlphaFoldDB" id="A0A2C9CWD0"/>
<evidence type="ECO:0000256" key="2">
    <source>
        <dbReference type="ARBA" id="ARBA00022679"/>
    </source>
</evidence>
<comment type="catalytic activity">
    <reaction evidence="4">
        <text>L-phenylalanyl-tRNA(Phe) + an N-terminal L-alpha-aminoacyl-[protein] = an N-terminal L-phenylalanyl-L-alpha-aminoacyl-[protein] + tRNA(Phe)</text>
        <dbReference type="Rhea" id="RHEA:43632"/>
        <dbReference type="Rhea" id="RHEA-COMP:9668"/>
        <dbReference type="Rhea" id="RHEA-COMP:9699"/>
        <dbReference type="Rhea" id="RHEA-COMP:10636"/>
        <dbReference type="Rhea" id="RHEA-COMP:10637"/>
        <dbReference type="ChEBI" id="CHEBI:78442"/>
        <dbReference type="ChEBI" id="CHEBI:78531"/>
        <dbReference type="ChEBI" id="CHEBI:78597"/>
        <dbReference type="ChEBI" id="CHEBI:83561"/>
        <dbReference type="EC" id="2.3.2.6"/>
    </reaction>
</comment>
<proteinExistence type="inferred from homology"/>
<keyword evidence="6" id="KW-1185">Reference proteome</keyword>
<dbReference type="GO" id="GO:0005737">
    <property type="term" value="C:cytoplasm"/>
    <property type="evidence" value="ECO:0007669"/>
    <property type="project" value="UniProtKB-SubCell"/>
</dbReference>
<comment type="similarity">
    <text evidence="4">Belongs to the L/F-transferase family.</text>
</comment>
<gene>
    <name evidence="4" type="primary">aat</name>
    <name evidence="5" type="ORF">SAMN06273572_11273</name>
</gene>
<dbReference type="RefSeq" id="WP_097932172.1">
    <property type="nucleotide sequence ID" value="NZ_OCTN01000012.1"/>
</dbReference>
<evidence type="ECO:0000256" key="1">
    <source>
        <dbReference type="ARBA" id="ARBA00022490"/>
    </source>
</evidence>
<dbReference type="InterPro" id="IPR016181">
    <property type="entry name" value="Acyl_CoA_acyltransferase"/>
</dbReference>
<dbReference type="Pfam" id="PF03588">
    <property type="entry name" value="Leu_Phe_trans"/>
    <property type="match status" value="1"/>
</dbReference>
<dbReference type="PANTHER" id="PTHR30098">
    <property type="entry name" value="LEUCYL/PHENYLALANYL-TRNA--PROTEIN TRANSFERASE"/>
    <property type="match status" value="1"/>
</dbReference>
<dbReference type="InterPro" id="IPR042203">
    <property type="entry name" value="Leu/Phe-tRNA_Trfase_C"/>
</dbReference>
<evidence type="ECO:0000313" key="6">
    <source>
        <dbReference type="Proteomes" id="UP000220034"/>
    </source>
</evidence>
<name>A0A2C9CWD0_9RHOB</name>
<dbReference type="EMBL" id="OCTN01000012">
    <property type="protein sequence ID" value="SOH95578.1"/>
    <property type="molecule type" value="Genomic_DNA"/>
</dbReference>
<dbReference type="OrthoDB" id="9790282at2"/>
<keyword evidence="3 4" id="KW-0012">Acyltransferase</keyword>
<dbReference type="HAMAP" id="MF_00688">
    <property type="entry name" value="Leu_Phe_trans"/>
    <property type="match status" value="1"/>
</dbReference>
<dbReference type="EC" id="2.3.2.6" evidence="4"/>
<dbReference type="SUPFAM" id="SSF55729">
    <property type="entry name" value="Acyl-CoA N-acyltransferases (Nat)"/>
    <property type="match status" value="1"/>
</dbReference>
<evidence type="ECO:0000313" key="5">
    <source>
        <dbReference type="EMBL" id="SOH95578.1"/>
    </source>
</evidence>
<comment type="catalytic activity">
    <reaction evidence="4">
        <text>N-terminal L-lysyl-[protein] + L-leucyl-tRNA(Leu) = N-terminal L-leucyl-L-lysyl-[protein] + tRNA(Leu) + H(+)</text>
        <dbReference type="Rhea" id="RHEA:12340"/>
        <dbReference type="Rhea" id="RHEA-COMP:9613"/>
        <dbReference type="Rhea" id="RHEA-COMP:9622"/>
        <dbReference type="Rhea" id="RHEA-COMP:12670"/>
        <dbReference type="Rhea" id="RHEA-COMP:12671"/>
        <dbReference type="ChEBI" id="CHEBI:15378"/>
        <dbReference type="ChEBI" id="CHEBI:65249"/>
        <dbReference type="ChEBI" id="CHEBI:78442"/>
        <dbReference type="ChEBI" id="CHEBI:78494"/>
        <dbReference type="ChEBI" id="CHEBI:133043"/>
        <dbReference type="EC" id="2.3.2.6"/>
    </reaction>
</comment>
<dbReference type="Gene3D" id="3.40.630.70">
    <property type="entry name" value="Leucyl/phenylalanyl-tRNA-protein transferase, C-terminal domain"/>
    <property type="match status" value="1"/>
</dbReference>
<comment type="catalytic activity">
    <reaction evidence="4">
        <text>N-terminal L-arginyl-[protein] + L-leucyl-tRNA(Leu) = N-terminal L-leucyl-L-arginyl-[protein] + tRNA(Leu) + H(+)</text>
        <dbReference type="Rhea" id="RHEA:50416"/>
        <dbReference type="Rhea" id="RHEA-COMP:9613"/>
        <dbReference type="Rhea" id="RHEA-COMP:9622"/>
        <dbReference type="Rhea" id="RHEA-COMP:12672"/>
        <dbReference type="Rhea" id="RHEA-COMP:12673"/>
        <dbReference type="ChEBI" id="CHEBI:15378"/>
        <dbReference type="ChEBI" id="CHEBI:64719"/>
        <dbReference type="ChEBI" id="CHEBI:78442"/>
        <dbReference type="ChEBI" id="CHEBI:78494"/>
        <dbReference type="ChEBI" id="CHEBI:133044"/>
        <dbReference type="EC" id="2.3.2.6"/>
    </reaction>
</comment>
<evidence type="ECO:0000256" key="4">
    <source>
        <dbReference type="HAMAP-Rule" id="MF_00688"/>
    </source>
</evidence>
<reference evidence="6" key="1">
    <citation type="submission" date="2017-09" db="EMBL/GenBank/DDBJ databases">
        <authorList>
            <person name="Varghese N."/>
            <person name="Submissions S."/>
        </authorList>
    </citation>
    <scope>NUCLEOTIDE SEQUENCE [LARGE SCALE GENOMIC DNA]</scope>
    <source>
        <strain evidence="6">C7</strain>
    </source>
</reference>
<keyword evidence="2 4" id="KW-0808">Transferase</keyword>
<dbReference type="GO" id="GO:0030163">
    <property type="term" value="P:protein catabolic process"/>
    <property type="evidence" value="ECO:0007669"/>
    <property type="project" value="UniProtKB-UniRule"/>
</dbReference>
<dbReference type="Proteomes" id="UP000220034">
    <property type="component" value="Unassembled WGS sequence"/>
</dbReference>
<protein>
    <recommendedName>
        <fullName evidence="4">Leucyl/phenylalanyl-tRNA--protein transferase</fullName>
        <ecNumber evidence="4">2.3.2.6</ecNumber>
    </recommendedName>
    <alternativeName>
        <fullName evidence="4">L/F-transferase</fullName>
    </alternativeName>
    <alternativeName>
        <fullName evidence="4">Leucyltransferase</fullName>
    </alternativeName>
    <alternativeName>
        <fullName evidence="4">Phenyalanyltransferase</fullName>
    </alternativeName>
</protein>